<feature type="region of interest" description="Disordered" evidence="1">
    <location>
        <begin position="1"/>
        <end position="91"/>
    </location>
</feature>
<evidence type="ECO:0000256" key="1">
    <source>
        <dbReference type="SAM" id="MobiDB-lite"/>
    </source>
</evidence>
<feature type="compositionally biased region" description="Basic and acidic residues" evidence="1">
    <location>
        <begin position="43"/>
        <end position="75"/>
    </location>
</feature>
<proteinExistence type="predicted"/>
<feature type="compositionally biased region" description="Basic residues" evidence="1">
    <location>
        <begin position="76"/>
        <end position="91"/>
    </location>
</feature>
<reference evidence="2" key="1">
    <citation type="submission" date="2014-09" db="EMBL/GenBank/DDBJ databases">
        <authorList>
            <person name="Magalhaes I.L.F."/>
            <person name="Oliveira U."/>
            <person name="Santos F.R."/>
            <person name="Vidigal T.H.D.A."/>
            <person name="Brescovit A.D."/>
            <person name="Santos A.J."/>
        </authorList>
    </citation>
    <scope>NUCLEOTIDE SEQUENCE</scope>
    <source>
        <tissue evidence="2">Shoot tissue taken approximately 20 cm above the soil surface</tissue>
    </source>
</reference>
<organism evidence="2">
    <name type="scientific">Arundo donax</name>
    <name type="common">Giant reed</name>
    <name type="synonym">Donax arundinaceus</name>
    <dbReference type="NCBI Taxonomy" id="35708"/>
    <lineage>
        <taxon>Eukaryota</taxon>
        <taxon>Viridiplantae</taxon>
        <taxon>Streptophyta</taxon>
        <taxon>Embryophyta</taxon>
        <taxon>Tracheophyta</taxon>
        <taxon>Spermatophyta</taxon>
        <taxon>Magnoliopsida</taxon>
        <taxon>Liliopsida</taxon>
        <taxon>Poales</taxon>
        <taxon>Poaceae</taxon>
        <taxon>PACMAD clade</taxon>
        <taxon>Arundinoideae</taxon>
        <taxon>Arundineae</taxon>
        <taxon>Arundo</taxon>
    </lineage>
</organism>
<dbReference type="EMBL" id="GBRH01206654">
    <property type="protein sequence ID" value="JAD91241.1"/>
    <property type="molecule type" value="Transcribed_RNA"/>
</dbReference>
<feature type="compositionally biased region" description="Basic and acidic residues" evidence="1">
    <location>
        <begin position="18"/>
        <end position="28"/>
    </location>
</feature>
<sequence length="159" mass="17148">MIAGEEGDVHICQNCDGQNRRTEGKENAPGDAEQGLPSEPDPLLEHHLRGLGRVEEDPRGPGEEQRPHKELEHGSRQRRQRGGGRRGRALGHRGIAAAAVLQERLLFLSHGEGTSRRVVGESRAALSPPPLRLGFAAFIRSRYEARVDAGCSPATATGG</sequence>
<name>A0A0A9DTV6_ARUDO</name>
<protein>
    <submittedName>
        <fullName evidence="2">Uncharacterized protein</fullName>
    </submittedName>
</protein>
<evidence type="ECO:0000313" key="2">
    <source>
        <dbReference type="EMBL" id="JAD91241.1"/>
    </source>
</evidence>
<accession>A0A0A9DTV6</accession>
<dbReference type="AlphaFoldDB" id="A0A0A9DTV6"/>
<reference evidence="2" key="2">
    <citation type="journal article" date="2015" name="Data Brief">
        <title>Shoot transcriptome of the giant reed, Arundo donax.</title>
        <authorList>
            <person name="Barrero R.A."/>
            <person name="Guerrero F.D."/>
            <person name="Moolhuijzen P."/>
            <person name="Goolsby J.A."/>
            <person name="Tidwell J."/>
            <person name="Bellgard S.E."/>
            <person name="Bellgard M.I."/>
        </authorList>
    </citation>
    <scope>NUCLEOTIDE SEQUENCE</scope>
    <source>
        <tissue evidence="2">Shoot tissue taken approximately 20 cm above the soil surface</tissue>
    </source>
</reference>